<dbReference type="Pfam" id="PF00355">
    <property type="entry name" value="Rieske"/>
    <property type="match status" value="1"/>
</dbReference>
<name>D1CJ05_THET1</name>
<dbReference type="Proteomes" id="UP000000323">
    <property type="component" value="Chromosome 2"/>
</dbReference>
<gene>
    <name evidence="6" type="ordered locus">Tter_2842</name>
</gene>
<dbReference type="InterPro" id="IPR057330">
    <property type="entry name" value="SCP2_Rv3818"/>
</dbReference>
<evidence type="ECO:0000313" key="6">
    <source>
        <dbReference type="EMBL" id="ACZ43725.1"/>
    </source>
</evidence>
<dbReference type="PANTHER" id="PTHR43546:SF3">
    <property type="entry name" value="UPF0173 METAL-DEPENDENT HYDROLASE MJ1163"/>
    <property type="match status" value="1"/>
</dbReference>
<dbReference type="GO" id="GO:0004497">
    <property type="term" value="F:monooxygenase activity"/>
    <property type="evidence" value="ECO:0007669"/>
    <property type="project" value="UniProtKB-ARBA"/>
</dbReference>
<dbReference type="CDD" id="cd03467">
    <property type="entry name" value="Rieske"/>
    <property type="match status" value="1"/>
</dbReference>
<dbReference type="GO" id="GO:0046872">
    <property type="term" value="F:metal ion binding"/>
    <property type="evidence" value="ECO:0007669"/>
    <property type="project" value="UniProtKB-KW"/>
</dbReference>
<keyword evidence="1" id="KW-0001">2Fe-2S</keyword>
<keyword evidence="2" id="KW-0479">Metal-binding</keyword>
<dbReference type="PANTHER" id="PTHR43546">
    <property type="entry name" value="UPF0173 METAL-DEPENDENT HYDROLASE MJ1163-RELATED"/>
    <property type="match status" value="1"/>
</dbReference>
<dbReference type="InterPro" id="IPR050114">
    <property type="entry name" value="UPF0173_UPF0282_UlaG_hydrolase"/>
</dbReference>
<dbReference type="Gene3D" id="2.102.10.10">
    <property type="entry name" value="Rieske [2Fe-2S] iron-sulphur domain"/>
    <property type="match status" value="1"/>
</dbReference>
<keyword evidence="3" id="KW-0408">Iron</keyword>
<sequence>MRVTSIGHAGFFIETRHGTILTDPWFNPAYFASWFPFPSNEHIDPAAIGSPDYLYISHMHHDHMDPEFLRRHVSKDAVVLLPDYPLDLLERELRAMGFRHFVRTRNYEPVELDGLRIMIAAAVAPTDGPLGDSALMVDDGEVRILDQNDSRPLDLERLASFGPYDLHMLQFSGAIWYPMVYKLPQKMKEALGRKKRINGMDRALRYIELLGARWVVPSAGPPCFLDDDLFGLNDFDRDPANTFPDAAVFLDYMAEHGHGNGLLVIPGSTVEISPASCTLTHPFPEDEVRAIFEDKRLYLEAYKARQQPRIDAIKSSWRRGEVDLVAALREWFEPLLEQADMTCVGVNGRVLLDCGDEGIVLDFQHRKVYRWQGEEWEYRMAFDRALLEECVRQHYEDWVNELFLSCRFEAERKGPYNEYVYNFFKCLSQERLQYAEGWYAEQTQDQQLWECEGYLVQRRCPHLKADLTRFGEVHDGILTCRLHGWQFDLATGRCLTSPDRHLFTQPVEREEVAQGGVQRPAEHKAS</sequence>
<protein>
    <submittedName>
        <fullName evidence="6">Rieske (2Fe-2S) domain protein</fullName>
    </submittedName>
</protein>
<dbReference type="SUPFAM" id="SSF50022">
    <property type="entry name" value="ISP domain"/>
    <property type="match status" value="1"/>
</dbReference>
<dbReference type="OrthoDB" id="6988582at2"/>
<dbReference type="Pfam" id="PF13483">
    <property type="entry name" value="Lactamase_B_3"/>
    <property type="match status" value="1"/>
</dbReference>
<dbReference type="EMBL" id="CP001826">
    <property type="protein sequence ID" value="ACZ43725.1"/>
    <property type="molecule type" value="Genomic_DNA"/>
</dbReference>
<dbReference type="HOGENOM" id="CLU_525630_0_0_0"/>
<keyword evidence="7" id="KW-1185">Reference proteome</keyword>
<dbReference type="InterPro" id="IPR036922">
    <property type="entry name" value="Rieske_2Fe-2S_sf"/>
</dbReference>
<dbReference type="SUPFAM" id="SSF56281">
    <property type="entry name" value="Metallo-hydrolase/oxidoreductase"/>
    <property type="match status" value="1"/>
</dbReference>
<dbReference type="RefSeq" id="WP_012876755.1">
    <property type="nucleotide sequence ID" value="NC_013526.1"/>
</dbReference>
<dbReference type="PROSITE" id="PS51296">
    <property type="entry name" value="RIESKE"/>
    <property type="match status" value="1"/>
</dbReference>
<dbReference type="eggNOG" id="COG2146">
    <property type="taxonomic scope" value="Bacteria"/>
</dbReference>
<evidence type="ECO:0000256" key="1">
    <source>
        <dbReference type="ARBA" id="ARBA00022714"/>
    </source>
</evidence>
<dbReference type="InterPro" id="IPR036866">
    <property type="entry name" value="RibonucZ/Hydroxyglut_hydro"/>
</dbReference>
<evidence type="ECO:0000259" key="5">
    <source>
        <dbReference type="PROSITE" id="PS51296"/>
    </source>
</evidence>
<keyword evidence="4" id="KW-0411">Iron-sulfur</keyword>
<dbReference type="Pfam" id="PF25451">
    <property type="entry name" value="SCP2_Rv3818"/>
    <property type="match status" value="1"/>
</dbReference>
<evidence type="ECO:0000256" key="2">
    <source>
        <dbReference type="ARBA" id="ARBA00022723"/>
    </source>
</evidence>
<dbReference type="KEGG" id="ttr:Tter_2842"/>
<proteinExistence type="predicted"/>
<dbReference type="STRING" id="525904.Tter_2842"/>
<evidence type="ECO:0000313" key="7">
    <source>
        <dbReference type="Proteomes" id="UP000000323"/>
    </source>
</evidence>
<evidence type="ECO:0000256" key="4">
    <source>
        <dbReference type="ARBA" id="ARBA00023014"/>
    </source>
</evidence>
<dbReference type="GO" id="GO:0016705">
    <property type="term" value="F:oxidoreductase activity, acting on paired donors, with incorporation or reduction of molecular oxygen"/>
    <property type="evidence" value="ECO:0007669"/>
    <property type="project" value="UniProtKB-ARBA"/>
</dbReference>
<dbReference type="GO" id="GO:0051537">
    <property type="term" value="F:2 iron, 2 sulfur cluster binding"/>
    <property type="evidence" value="ECO:0007669"/>
    <property type="project" value="UniProtKB-KW"/>
</dbReference>
<feature type="domain" description="Rieske" evidence="5">
    <location>
        <begin position="454"/>
        <end position="517"/>
    </location>
</feature>
<dbReference type="AlphaFoldDB" id="D1CJ05"/>
<dbReference type="eggNOG" id="COG2220">
    <property type="taxonomic scope" value="Bacteria"/>
</dbReference>
<evidence type="ECO:0000256" key="3">
    <source>
        <dbReference type="ARBA" id="ARBA00023004"/>
    </source>
</evidence>
<dbReference type="Gene3D" id="3.60.15.10">
    <property type="entry name" value="Ribonuclease Z/Hydroxyacylglutathione hydrolase-like"/>
    <property type="match status" value="1"/>
</dbReference>
<dbReference type="InterPro" id="IPR017941">
    <property type="entry name" value="Rieske_2Fe-2S"/>
</dbReference>
<accession>D1CJ05</accession>
<reference evidence="7" key="1">
    <citation type="journal article" date="2010" name="Stand. Genomic Sci.">
        <title>Complete genome sequence of 'Thermobaculum terrenum' type strain (YNP1).</title>
        <authorList>
            <person name="Kiss H."/>
            <person name="Cleland D."/>
            <person name="Lapidus A."/>
            <person name="Lucas S."/>
            <person name="Glavina Del Rio T."/>
            <person name="Nolan M."/>
            <person name="Tice H."/>
            <person name="Han C."/>
            <person name="Goodwin L."/>
            <person name="Pitluck S."/>
            <person name="Liolios K."/>
            <person name="Ivanova N."/>
            <person name="Mavromatis K."/>
            <person name="Ovchinnikova G."/>
            <person name="Pati A."/>
            <person name="Chen A."/>
            <person name="Palaniappan K."/>
            <person name="Land M."/>
            <person name="Hauser L."/>
            <person name="Chang Y."/>
            <person name="Jeffries C."/>
            <person name="Lu M."/>
            <person name="Brettin T."/>
            <person name="Detter J."/>
            <person name="Goker M."/>
            <person name="Tindall B."/>
            <person name="Beck B."/>
            <person name="McDermott T."/>
            <person name="Woyke T."/>
            <person name="Bristow J."/>
            <person name="Eisen J."/>
            <person name="Markowitz V."/>
            <person name="Hugenholtz P."/>
            <person name="Kyrpides N."/>
            <person name="Klenk H."/>
            <person name="Cheng J."/>
        </authorList>
    </citation>
    <scope>NUCLEOTIDE SEQUENCE [LARGE SCALE GENOMIC DNA]</scope>
    <source>
        <strain evidence="7">ATCC BAA-798 / YNP1</strain>
    </source>
</reference>
<organism evidence="6 7">
    <name type="scientific">Thermobaculum terrenum (strain ATCC BAA-798 / CCMEE 7001 / YNP1)</name>
    <dbReference type="NCBI Taxonomy" id="525904"/>
    <lineage>
        <taxon>Bacteria</taxon>
        <taxon>Bacillati</taxon>
        <taxon>Chloroflexota</taxon>
        <taxon>Chloroflexia</taxon>
        <taxon>Candidatus Thermobaculales</taxon>
        <taxon>Candidatus Thermobaculaceae</taxon>
        <taxon>Thermobaculum</taxon>
    </lineage>
</organism>